<keyword evidence="2" id="KW-1185">Reference proteome</keyword>
<dbReference type="EMBL" id="KB742940">
    <property type="protein sequence ID" value="EOB02618.1"/>
    <property type="molecule type" value="Genomic_DNA"/>
</dbReference>
<accession>R0LQA3</accession>
<protein>
    <submittedName>
        <fullName evidence="1">Uncharacterized protein</fullName>
    </submittedName>
</protein>
<reference evidence="2" key="1">
    <citation type="journal article" date="2013" name="Nat. Genet.">
        <title>The duck genome and transcriptome provide insight into an avian influenza virus reservoir species.</title>
        <authorList>
            <person name="Huang Y."/>
            <person name="Li Y."/>
            <person name="Burt D.W."/>
            <person name="Chen H."/>
            <person name="Zhang Y."/>
            <person name="Qian W."/>
            <person name="Kim H."/>
            <person name="Gan S."/>
            <person name="Zhao Y."/>
            <person name="Li J."/>
            <person name="Yi K."/>
            <person name="Feng H."/>
            <person name="Zhu P."/>
            <person name="Li B."/>
            <person name="Liu Q."/>
            <person name="Fairley S."/>
            <person name="Magor K.E."/>
            <person name="Du Z."/>
            <person name="Hu X."/>
            <person name="Goodman L."/>
            <person name="Tafer H."/>
            <person name="Vignal A."/>
            <person name="Lee T."/>
            <person name="Kim K.W."/>
            <person name="Sheng Z."/>
            <person name="An Y."/>
            <person name="Searle S."/>
            <person name="Herrero J."/>
            <person name="Groenen M.A."/>
            <person name="Crooijmans R.P."/>
            <person name="Faraut T."/>
            <person name="Cai Q."/>
            <person name="Webster R.G."/>
            <person name="Aldridge J.R."/>
            <person name="Warren W.C."/>
            <person name="Bartschat S."/>
            <person name="Kehr S."/>
            <person name="Marz M."/>
            <person name="Stadler P.F."/>
            <person name="Smith J."/>
            <person name="Kraus R.H."/>
            <person name="Zhao Y."/>
            <person name="Ren L."/>
            <person name="Fei J."/>
            <person name="Morisson M."/>
            <person name="Kaiser P."/>
            <person name="Griffin D.K."/>
            <person name="Rao M."/>
            <person name="Pitel F."/>
            <person name="Wang J."/>
            <person name="Li N."/>
        </authorList>
    </citation>
    <scope>NUCLEOTIDE SEQUENCE [LARGE SCALE GENOMIC DNA]</scope>
</reference>
<name>R0LQA3_ANAPL</name>
<organism evidence="1 2">
    <name type="scientific">Anas platyrhynchos</name>
    <name type="common">Mallard</name>
    <name type="synonym">Anas boschas</name>
    <dbReference type="NCBI Taxonomy" id="8839"/>
    <lineage>
        <taxon>Eukaryota</taxon>
        <taxon>Metazoa</taxon>
        <taxon>Chordata</taxon>
        <taxon>Craniata</taxon>
        <taxon>Vertebrata</taxon>
        <taxon>Euteleostomi</taxon>
        <taxon>Archelosauria</taxon>
        <taxon>Archosauria</taxon>
        <taxon>Dinosauria</taxon>
        <taxon>Saurischia</taxon>
        <taxon>Theropoda</taxon>
        <taxon>Coelurosauria</taxon>
        <taxon>Aves</taxon>
        <taxon>Neognathae</taxon>
        <taxon>Galloanserae</taxon>
        <taxon>Anseriformes</taxon>
        <taxon>Anatidae</taxon>
        <taxon>Anatinae</taxon>
        <taxon>Anas</taxon>
    </lineage>
</organism>
<dbReference type="Proteomes" id="UP000296049">
    <property type="component" value="Unassembled WGS sequence"/>
</dbReference>
<proteinExistence type="predicted"/>
<gene>
    <name evidence="1" type="ORF">Anapl_09459</name>
</gene>
<evidence type="ECO:0000313" key="2">
    <source>
        <dbReference type="Proteomes" id="UP000296049"/>
    </source>
</evidence>
<dbReference type="AlphaFoldDB" id="R0LQA3"/>
<sequence length="423" mass="46475">MKLNAGNINNKFGVKAGRTPLLLGMQSPRNLLVVASYQALIENVIDTSKSLCDSDSDQEEKRTHIKRQISNFGHGGGVRVECCVCKTAPECPSKFPTNGGIVDLEVVKDSYCTSQASEVPPDRGEVKDGSKWFELGLGLQNSRFLFKLPGLLPRVHGFVTRQNCLFINRKWISEMAYMLICFQSFKRKKRRDILLCDIEIYTSFVLPVVNCGTELFQCTKQNCKTAAGKSCLASTEISIAEKRDLVPSDMCTHSCNQDKENSVVSNKESGKRYKRQCSCFFLETGTSKYPSIGSNSVALVNQVFGVAEEQVTPISTTYGSVMFLTKLFTHPAVTRAMGTCYLGFSSKAALKPSHPQCLVSDCTSVCHHSCCVGSVVCGAVLKQITELCKLKYPQVNKKKIVFNDPVSGAVLLGSMDIIEETVA</sequence>
<evidence type="ECO:0000313" key="1">
    <source>
        <dbReference type="EMBL" id="EOB02618.1"/>
    </source>
</evidence>